<gene>
    <name evidence="1" type="ORF">DM02DRAFT_481228</name>
</gene>
<keyword evidence="2" id="KW-1185">Reference proteome</keyword>
<protein>
    <submittedName>
        <fullName evidence="1">Uncharacterized protein</fullName>
    </submittedName>
</protein>
<sequence length="121" mass="12898">LLGGLATALPHESIINTPALRDVGIIYTEPNYQGQSNFLLENRKDAGCYPLNKCRTAPILSVKVCMKSCTCVFFTGSDTCGPASQDNFVAVVRGPTDIAEVKTPAGHIFKSYICGENGNGN</sequence>
<proteinExistence type="predicted"/>
<evidence type="ECO:0000313" key="1">
    <source>
        <dbReference type="EMBL" id="PVH98041.1"/>
    </source>
</evidence>
<feature type="non-terminal residue" evidence="1">
    <location>
        <position position="1"/>
    </location>
</feature>
<dbReference type="OrthoDB" id="3795216at2759"/>
<dbReference type="EMBL" id="KZ805422">
    <property type="protein sequence ID" value="PVH98041.1"/>
    <property type="molecule type" value="Genomic_DNA"/>
</dbReference>
<accession>A0A2V1DJM5</accession>
<feature type="non-terminal residue" evidence="1">
    <location>
        <position position="121"/>
    </location>
</feature>
<name>A0A2V1DJM5_9PLEO</name>
<reference evidence="1 2" key="1">
    <citation type="journal article" date="2018" name="Sci. Rep.">
        <title>Comparative genomics provides insights into the lifestyle and reveals functional heterogeneity of dark septate endophytic fungi.</title>
        <authorList>
            <person name="Knapp D.G."/>
            <person name="Nemeth J.B."/>
            <person name="Barry K."/>
            <person name="Hainaut M."/>
            <person name="Henrissat B."/>
            <person name="Johnson J."/>
            <person name="Kuo A."/>
            <person name="Lim J.H.P."/>
            <person name="Lipzen A."/>
            <person name="Nolan M."/>
            <person name="Ohm R.A."/>
            <person name="Tamas L."/>
            <person name="Grigoriev I.V."/>
            <person name="Spatafora J.W."/>
            <person name="Nagy L.G."/>
            <person name="Kovacs G.M."/>
        </authorList>
    </citation>
    <scope>NUCLEOTIDE SEQUENCE [LARGE SCALE GENOMIC DNA]</scope>
    <source>
        <strain evidence="1 2">DSE2036</strain>
    </source>
</reference>
<evidence type="ECO:0000313" key="2">
    <source>
        <dbReference type="Proteomes" id="UP000244855"/>
    </source>
</evidence>
<dbReference type="Proteomes" id="UP000244855">
    <property type="component" value="Unassembled WGS sequence"/>
</dbReference>
<organism evidence="1 2">
    <name type="scientific">Periconia macrospinosa</name>
    <dbReference type="NCBI Taxonomy" id="97972"/>
    <lineage>
        <taxon>Eukaryota</taxon>
        <taxon>Fungi</taxon>
        <taxon>Dikarya</taxon>
        <taxon>Ascomycota</taxon>
        <taxon>Pezizomycotina</taxon>
        <taxon>Dothideomycetes</taxon>
        <taxon>Pleosporomycetidae</taxon>
        <taxon>Pleosporales</taxon>
        <taxon>Massarineae</taxon>
        <taxon>Periconiaceae</taxon>
        <taxon>Periconia</taxon>
    </lineage>
</organism>
<dbReference type="AlphaFoldDB" id="A0A2V1DJM5"/>